<dbReference type="PANTHER" id="PTHR33495:SF2">
    <property type="entry name" value="ANTI-SIGMA FACTOR ANTAGONIST TM_1081-RELATED"/>
    <property type="match status" value="1"/>
</dbReference>
<gene>
    <name evidence="3" type="ORF">MNB_SV-15-131</name>
</gene>
<reference evidence="3" key="1">
    <citation type="submission" date="2016-10" db="EMBL/GenBank/DDBJ databases">
        <authorList>
            <person name="de Groot N.N."/>
        </authorList>
    </citation>
    <scope>NUCLEOTIDE SEQUENCE</scope>
</reference>
<evidence type="ECO:0000256" key="1">
    <source>
        <dbReference type="ARBA" id="ARBA00009013"/>
    </source>
</evidence>
<dbReference type="GO" id="GO:0043856">
    <property type="term" value="F:anti-sigma factor antagonist activity"/>
    <property type="evidence" value="ECO:0007669"/>
    <property type="project" value="InterPro"/>
</dbReference>
<proteinExistence type="inferred from homology"/>
<dbReference type="EMBL" id="FRYL01000044">
    <property type="protein sequence ID" value="SHO81584.1"/>
    <property type="molecule type" value="Genomic_DNA"/>
</dbReference>
<dbReference type="NCBIfam" id="TIGR00377">
    <property type="entry name" value="ant_ant_sig"/>
    <property type="match status" value="1"/>
</dbReference>
<accession>A0A1W1EL58</accession>
<sequence>MNIIMKCKDNIAFIEIFTEYLDNEKAKEVKRRVFDIIDNSTSKIVLNLSSIKFMDSIALTLIVAILKRINSVNGELKFSPLAKQPEDLLNIIQLDRLLTFISVDEFQKIRKI</sequence>
<name>A0A1W1EL58_9ZZZZ</name>
<dbReference type="PANTHER" id="PTHR33495">
    <property type="entry name" value="ANTI-SIGMA FACTOR ANTAGONIST TM_1081-RELATED-RELATED"/>
    <property type="match status" value="1"/>
</dbReference>
<dbReference type="InterPro" id="IPR003658">
    <property type="entry name" value="Anti-sigma_ant"/>
</dbReference>
<protein>
    <recommendedName>
        <fullName evidence="2">STAS domain-containing protein</fullName>
    </recommendedName>
</protein>
<dbReference type="Gene3D" id="3.30.750.24">
    <property type="entry name" value="STAS domain"/>
    <property type="match status" value="1"/>
</dbReference>
<dbReference type="SUPFAM" id="SSF52091">
    <property type="entry name" value="SpoIIaa-like"/>
    <property type="match status" value="1"/>
</dbReference>
<dbReference type="InterPro" id="IPR036513">
    <property type="entry name" value="STAS_dom_sf"/>
</dbReference>
<evidence type="ECO:0000259" key="2">
    <source>
        <dbReference type="PROSITE" id="PS50801"/>
    </source>
</evidence>
<organism evidence="3">
    <name type="scientific">hydrothermal vent metagenome</name>
    <dbReference type="NCBI Taxonomy" id="652676"/>
    <lineage>
        <taxon>unclassified sequences</taxon>
        <taxon>metagenomes</taxon>
        <taxon>ecological metagenomes</taxon>
    </lineage>
</organism>
<feature type="domain" description="STAS" evidence="2">
    <location>
        <begin position="21"/>
        <end position="112"/>
    </location>
</feature>
<dbReference type="AlphaFoldDB" id="A0A1W1EL58"/>
<dbReference type="CDD" id="cd07043">
    <property type="entry name" value="STAS_anti-anti-sigma_factors"/>
    <property type="match status" value="1"/>
</dbReference>
<dbReference type="PROSITE" id="PS50801">
    <property type="entry name" value="STAS"/>
    <property type="match status" value="1"/>
</dbReference>
<evidence type="ECO:0000313" key="3">
    <source>
        <dbReference type="EMBL" id="SHO81584.1"/>
    </source>
</evidence>
<dbReference type="Pfam" id="PF01740">
    <property type="entry name" value="STAS"/>
    <property type="match status" value="1"/>
</dbReference>
<dbReference type="InterPro" id="IPR002645">
    <property type="entry name" value="STAS_dom"/>
</dbReference>
<comment type="similarity">
    <text evidence="1">Belongs to the anti-sigma-factor antagonist family.</text>
</comment>